<comment type="caution">
    <text evidence="1">The sequence shown here is derived from an EMBL/GenBank/DDBJ whole genome shotgun (WGS) entry which is preliminary data.</text>
</comment>
<dbReference type="EMBL" id="BTSY01000003">
    <property type="protein sequence ID" value="GMT20694.1"/>
    <property type="molecule type" value="Genomic_DNA"/>
</dbReference>
<dbReference type="AlphaFoldDB" id="A0AAV5VSG0"/>
<feature type="non-terminal residue" evidence="1">
    <location>
        <position position="164"/>
    </location>
</feature>
<proteinExistence type="predicted"/>
<evidence type="ECO:0000313" key="2">
    <source>
        <dbReference type="Proteomes" id="UP001432322"/>
    </source>
</evidence>
<feature type="non-terminal residue" evidence="1">
    <location>
        <position position="1"/>
    </location>
</feature>
<protein>
    <submittedName>
        <fullName evidence="1">Uncharacterized protein</fullName>
    </submittedName>
</protein>
<dbReference type="Proteomes" id="UP001432322">
    <property type="component" value="Unassembled WGS sequence"/>
</dbReference>
<reference evidence="1" key="1">
    <citation type="submission" date="2023-10" db="EMBL/GenBank/DDBJ databases">
        <title>Genome assembly of Pristionchus species.</title>
        <authorList>
            <person name="Yoshida K."/>
            <person name="Sommer R.J."/>
        </authorList>
    </citation>
    <scope>NUCLEOTIDE SEQUENCE</scope>
    <source>
        <strain evidence="1">RS5133</strain>
    </source>
</reference>
<organism evidence="1 2">
    <name type="scientific">Pristionchus fissidentatus</name>
    <dbReference type="NCBI Taxonomy" id="1538716"/>
    <lineage>
        <taxon>Eukaryota</taxon>
        <taxon>Metazoa</taxon>
        <taxon>Ecdysozoa</taxon>
        <taxon>Nematoda</taxon>
        <taxon>Chromadorea</taxon>
        <taxon>Rhabditida</taxon>
        <taxon>Rhabditina</taxon>
        <taxon>Diplogasteromorpha</taxon>
        <taxon>Diplogasteroidea</taxon>
        <taxon>Neodiplogasteridae</taxon>
        <taxon>Pristionchus</taxon>
    </lineage>
</organism>
<name>A0AAV5VSG0_9BILA</name>
<gene>
    <name evidence="1" type="ORF">PFISCL1PPCAC_11991</name>
</gene>
<accession>A0AAV5VSG0</accession>
<sequence length="164" mass="18687">HPNYTNSDREFPILIDNVLNPDRVSYRNPLLIDYGEGYLPYSIELILLYRFPNPDSQSILQTSWCLDRLAVLRINQVQLVESGAIEILEVLFPHPFHGNLATRIVDHWRRSLQSVPTPHYGGYSDRSSISPEPISLKRKIDQAPIALSKKIKIEGSQGIIIVSQ</sequence>
<keyword evidence="2" id="KW-1185">Reference proteome</keyword>
<evidence type="ECO:0000313" key="1">
    <source>
        <dbReference type="EMBL" id="GMT20694.1"/>
    </source>
</evidence>